<keyword evidence="5" id="KW-0833">Ubl conjugation pathway</keyword>
<dbReference type="PROSITE" id="PS51873">
    <property type="entry name" value="TRIAD"/>
    <property type="match status" value="1"/>
</dbReference>
<dbReference type="GeneID" id="17325378"/>
<evidence type="ECO:0000259" key="9">
    <source>
        <dbReference type="PROSITE" id="PS51873"/>
    </source>
</evidence>
<dbReference type="Gene3D" id="3.30.40.10">
    <property type="entry name" value="Zinc/RING finger domain, C3HC4 (zinc finger)"/>
    <property type="match status" value="1"/>
</dbReference>
<dbReference type="Gramene" id="CDF37790">
    <property type="protein sequence ID" value="CDF37790"/>
    <property type="gene ID" value="CHC_T00005718001"/>
</dbReference>
<keyword evidence="4" id="KW-0863">Zinc-finger</keyword>
<sequence>MRPSHVAVVAQVRGAPRPIPRPPPPPPPPPPVTPPILCDVCCEHVPPALLRGCAACTHRYCAPCVDKYWTSAIYSGNHARLLCMYGGCGVFATDADIVAVVKERTFRKMLYFRSRDRYSPYPDARWCATDMCWEFLGIVASAAPDRSVVQCTRCRAHNCVKCDKLVPSLDPNVPSATHVCATRKPNKAHAALFSLWATVHTKACPACAARIQRNHGCSHMTCTRCSSYFCWRCKGFLNNGCPLPGRACVCDRVMTAAAYSGLAVAGVLGSPIIIAAALVGGGPYVAYRVFKARREKLRNRRPPEDGGGIHGRGRIPRGPGRVLQPNEMVTQEDDEFDSGSETRLTAFSEVMVAEARGMVRPPRRVRVGGGSAVLEGVQVMVIEEKEGEETDADDPFIGEDGSESTSEDGDDRASCKPDRPFVLERRRGSVGGSRVARRVVL</sequence>
<dbReference type="PROSITE" id="PS00518">
    <property type="entry name" value="ZF_RING_1"/>
    <property type="match status" value="1"/>
</dbReference>
<dbReference type="InterPro" id="IPR031127">
    <property type="entry name" value="E3_UB_ligase_RBR"/>
</dbReference>
<dbReference type="Pfam" id="PF22191">
    <property type="entry name" value="IBR_1"/>
    <property type="match status" value="1"/>
</dbReference>
<gene>
    <name evidence="10" type="ORF">CHC_T00005718001</name>
</gene>
<keyword evidence="8" id="KW-1133">Transmembrane helix</keyword>
<dbReference type="AlphaFoldDB" id="R7QK57"/>
<keyword evidence="2" id="KW-0479">Metal-binding</keyword>
<protein>
    <recommendedName>
        <fullName evidence="9">RING-type domain-containing protein</fullName>
    </recommendedName>
</protein>
<evidence type="ECO:0000313" key="11">
    <source>
        <dbReference type="Proteomes" id="UP000012073"/>
    </source>
</evidence>
<organism evidence="10 11">
    <name type="scientific">Chondrus crispus</name>
    <name type="common">Carrageen Irish moss</name>
    <name type="synonym">Polymorpha crispa</name>
    <dbReference type="NCBI Taxonomy" id="2769"/>
    <lineage>
        <taxon>Eukaryota</taxon>
        <taxon>Rhodophyta</taxon>
        <taxon>Florideophyceae</taxon>
        <taxon>Rhodymeniophycidae</taxon>
        <taxon>Gigartinales</taxon>
        <taxon>Gigartinaceae</taxon>
        <taxon>Chondrus</taxon>
    </lineage>
</organism>
<feature type="region of interest" description="Disordered" evidence="7">
    <location>
        <begin position="384"/>
        <end position="433"/>
    </location>
</feature>
<evidence type="ECO:0000256" key="3">
    <source>
        <dbReference type="ARBA" id="ARBA00022737"/>
    </source>
</evidence>
<dbReference type="GO" id="GO:0004842">
    <property type="term" value="F:ubiquitin-protein transferase activity"/>
    <property type="evidence" value="ECO:0007669"/>
    <property type="project" value="InterPro"/>
</dbReference>
<evidence type="ECO:0000256" key="6">
    <source>
        <dbReference type="ARBA" id="ARBA00022833"/>
    </source>
</evidence>
<evidence type="ECO:0000256" key="4">
    <source>
        <dbReference type="ARBA" id="ARBA00022771"/>
    </source>
</evidence>
<keyword evidence="8" id="KW-0472">Membrane</keyword>
<proteinExistence type="predicted"/>
<dbReference type="PhylomeDB" id="R7QK57"/>
<dbReference type="InterPro" id="IPR013083">
    <property type="entry name" value="Znf_RING/FYVE/PHD"/>
</dbReference>
<dbReference type="Proteomes" id="UP000012073">
    <property type="component" value="Unassembled WGS sequence"/>
</dbReference>
<keyword evidence="8" id="KW-0812">Transmembrane</keyword>
<keyword evidence="1" id="KW-0808">Transferase</keyword>
<dbReference type="GO" id="GO:0016567">
    <property type="term" value="P:protein ubiquitination"/>
    <property type="evidence" value="ECO:0007669"/>
    <property type="project" value="InterPro"/>
</dbReference>
<dbReference type="InterPro" id="IPR017907">
    <property type="entry name" value="Znf_RING_CS"/>
</dbReference>
<dbReference type="GO" id="GO:0008270">
    <property type="term" value="F:zinc ion binding"/>
    <property type="evidence" value="ECO:0007669"/>
    <property type="project" value="UniProtKB-KW"/>
</dbReference>
<keyword evidence="11" id="KW-1185">Reference proteome</keyword>
<keyword evidence="6" id="KW-0862">Zinc</keyword>
<feature type="compositionally biased region" description="Acidic residues" evidence="7">
    <location>
        <begin position="385"/>
        <end position="410"/>
    </location>
</feature>
<name>R7QK57_CHOCR</name>
<dbReference type="OrthoDB" id="1431934at2759"/>
<dbReference type="Gene3D" id="1.20.120.1750">
    <property type="match status" value="1"/>
</dbReference>
<dbReference type="RefSeq" id="XP_005717661.1">
    <property type="nucleotide sequence ID" value="XM_005717604.1"/>
</dbReference>
<feature type="transmembrane region" description="Helical" evidence="8">
    <location>
        <begin position="257"/>
        <end position="290"/>
    </location>
</feature>
<reference evidence="11" key="1">
    <citation type="journal article" date="2013" name="Proc. Natl. Acad. Sci. U.S.A.">
        <title>Genome structure and metabolic features in the red seaweed Chondrus crispus shed light on evolution of the Archaeplastida.</title>
        <authorList>
            <person name="Collen J."/>
            <person name="Porcel B."/>
            <person name="Carre W."/>
            <person name="Ball S.G."/>
            <person name="Chaparro C."/>
            <person name="Tonon T."/>
            <person name="Barbeyron T."/>
            <person name="Michel G."/>
            <person name="Noel B."/>
            <person name="Valentin K."/>
            <person name="Elias M."/>
            <person name="Artiguenave F."/>
            <person name="Arun A."/>
            <person name="Aury J.M."/>
            <person name="Barbosa-Neto J.F."/>
            <person name="Bothwell J.H."/>
            <person name="Bouget F.Y."/>
            <person name="Brillet L."/>
            <person name="Cabello-Hurtado F."/>
            <person name="Capella-Gutierrez S."/>
            <person name="Charrier B."/>
            <person name="Cladiere L."/>
            <person name="Cock J.M."/>
            <person name="Coelho S.M."/>
            <person name="Colleoni C."/>
            <person name="Czjzek M."/>
            <person name="Da Silva C."/>
            <person name="Delage L."/>
            <person name="Denoeud F."/>
            <person name="Deschamps P."/>
            <person name="Dittami S.M."/>
            <person name="Gabaldon T."/>
            <person name="Gachon C.M."/>
            <person name="Groisillier A."/>
            <person name="Herve C."/>
            <person name="Jabbari K."/>
            <person name="Katinka M."/>
            <person name="Kloareg B."/>
            <person name="Kowalczyk N."/>
            <person name="Labadie K."/>
            <person name="Leblanc C."/>
            <person name="Lopez P.J."/>
            <person name="McLachlan D.H."/>
            <person name="Meslet-Cladiere L."/>
            <person name="Moustafa A."/>
            <person name="Nehr Z."/>
            <person name="Nyvall Collen P."/>
            <person name="Panaud O."/>
            <person name="Partensky F."/>
            <person name="Poulain J."/>
            <person name="Rensing S.A."/>
            <person name="Rousvoal S."/>
            <person name="Samson G."/>
            <person name="Symeonidi A."/>
            <person name="Weissenbach J."/>
            <person name="Zambounis A."/>
            <person name="Wincker P."/>
            <person name="Boyen C."/>
        </authorList>
    </citation>
    <scope>NUCLEOTIDE SEQUENCE [LARGE SCALE GENOMIC DNA]</scope>
    <source>
        <strain evidence="11">cv. Stackhouse</strain>
    </source>
</reference>
<keyword evidence="3" id="KW-0677">Repeat</keyword>
<accession>R7QK57</accession>
<feature type="region of interest" description="Disordered" evidence="7">
    <location>
        <begin position="299"/>
        <end position="323"/>
    </location>
</feature>
<evidence type="ECO:0000256" key="1">
    <source>
        <dbReference type="ARBA" id="ARBA00022679"/>
    </source>
</evidence>
<dbReference type="SUPFAM" id="SSF57850">
    <property type="entry name" value="RING/U-box"/>
    <property type="match status" value="2"/>
</dbReference>
<evidence type="ECO:0000256" key="8">
    <source>
        <dbReference type="SAM" id="Phobius"/>
    </source>
</evidence>
<dbReference type="KEGG" id="ccp:CHC_T00005718001"/>
<evidence type="ECO:0000256" key="7">
    <source>
        <dbReference type="SAM" id="MobiDB-lite"/>
    </source>
</evidence>
<feature type="compositionally biased region" description="Basic and acidic residues" evidence="7">
    <location>
        <begin position="411"/>
        <end position="427"/>
    </location>
</feature>
<dbReference type="PANTHER" id="PTHR11685">
    <property type="entry name" value="RBR FAMILY RING FINGER AND IBR DOMAIN-CONTAINING"/>
    <property type="match status" value="1"/>
</dbReference>
<dbReference type="InterPro" id="IPR044066">
    <property type="entry name" value="TRIAD_supradom"/>
</dbReference>
<feature type="domain" description="RING-type" evidence="9">
    <location>
        <begin position="34"/>
        <end position="254"/>
    </location>
</feature>
<evidence type="ECO:0000313" key="10">
    <source>
        <dbReference type="EMBL" id="CDF37790.1"/>
    </source>
</evidence>
<dbReference type="EMBL" id="HG001871">
    <property type="protein sequence ID" value="CDF37790.1"/>
    <property type="molecule type" value="Genomic_DNA"/>
</dbReference>
<dbReference type="STRING" id="2769.R7QK57"/>
<evidence type="ECO:0000256" key="2">
    <source>
        <dbReference type="ARBA" id="ARBA00022723"/>
    </source>
</evidence>
<evidence type="ECO:0000256" key="5">
    <source>
        <dbReference type="ARBA" id="ARBA00022786"/>
    </source>
</evidence>